<dbReference type="InterPro" id="IPR057767">
    <property type="entry name" value="UGSC-like_dom"/>
</dbReference>
<name>A0A7S0LAM2_9EUKA</name>
<dbReference type="EMBL" id="HBEY01019453">
    <property type="protein sequence ID" value="CAD8605986.1"/>
    <property type="molecule type" value="Transcribed_RNA"/>
</dbReference>
<organism evidence="2">
    <name type="scientific">Coccolithus braarudii</name>
    <dbReference type="NCBI Taxonomy" id="221442"/>
    <lineage>
        <taxon>Eukaryota</taxon>
        <taxon>Haptista</taxon>
        <taxon>Haptophyta</taxon>
        <taxon>Prymnesiophyceae</taxon>
        <taxon>Coccolithales</taxon>
        <taxon>Coccolithaceae</taxon>
        <taxon>Coccolithus</taxon>
    </lineage>
</organism>
<evidence type="ECO:0000259" key="1">
    <source>
        <dbReference type="Pfam" id="PF24696"/>
    </source>
</evidence>
<gene>
    <name evidence="2" type="ORF">CPEL01642_LOCUS9321</name>
</gene>
<proteinExistence type="predicted"/>
<feature type="domain" description="UGSC-like" evidence="1">
    <location>
        <begin position="2"/>
        <end position="75"/>
    </location>
</feature>
<accession>A0A7S0LAM2</accession>
<dbReference type="AlphaFoldDB" id="A0A7S0LAM2"/>
<reference evidence="2" key="1">
    <citation type="submission" date="2021-01" db="EMBL/GenBank/DDBJ databases">
        <authorList>
            <person name="Corre E."/>
            <person name="Pelletier E."/>
            <person name="Niang G."/>
            <person name="Scheremetjew M."/>
            <person name="Finn R."/>
            <person name="Kale V."/>
            <person name="Holt S."/>
            <person name="Cochrane G."/>
            <person name="Meng A."/>
            <person name="Brown T."/>
            <person name="Cohen L."/>
        </authorList>
    </citation>
    <scope>NUCLEOTIDE SEQUENCE</scope>
    <source>
        <strain evidence="2">PLY182g</strain>
    </source>
</reference>
<evidence type="ECO:0000313" key="2">
    <source>
        <dbReference type="EMBL" id="CAD8605986.1"/>
    </source>
</evidence>
<dbReference type="Pfam" id="PF24696">
    <property type="entry name" value="UGSC"/>
    <property type="match status" value="1"/>
</dbReference>
<sequence length="100" mass="10887">MHDVSGFERAGIPAVAILSEPFASLGVFQAQALGIEAKEAQRLIVLAEHPISDQLPHEMKAKAEKLFDDLLHALTSNERPSLELRRRLRMPASSTCLAGA</sequence>
<protein>
    <recommendedName>
        <fullName evidence="1">UGSC-like domain-containing protein</fullName>
    </recommendedName>
</protein>